<evidence type="ECO:0008006" key="4">
    <source>
        <dbReference type="Google" id="ProtNLM"/>
    </source>
</evidence>
<protein>
    <recommendedName>
        <fullName evidence="4">MULE transposase domain-containing protein</fullName>
    </recommendedName>
</protein>
<feature type="region of interest" description="Disordered" evidence="1">
    <location>
        <begin position="577"/>
        <end position="598"/>
    </location>
</feature>
<dbReference type="OrthoDB" id="465928at2759"/>
<feature type="compositionally biased region" description="Basic residues" evidence="1">
    <location>
        <begin position="823"/>
        <end position="832"/>
    </location>
</feature>
<evidence type="ECO:0000313" key="2">
    <source>
        <dbReference type="EMBL" id="EER10161.1"/>
    </source>
</evidence>
<sequence>MGNKRGERRKRMNARQGVPDNIARSIVQRAHGDVQLPQGILMRVACRGDSPVMPAPFSWTLLSTLEDAPPEREEAFEEALIRLRLPFPVNNQYKRGNQGVYFCADHLACNKKYKLIWEGTTVRVYQHGEHGTVPIDLDRLQHPRQITRFIFDRASLGLTASQIYNAMVSQHRYYTDTGRINRVKVGCSKPQKSNAIYFTTDTGDYVVDASTHAAGAHPITNYYELEEALGDNKLTQAMMDVIKEDQELPEEFIYHNGLWGSQHFSCMVGGASMISSLYWFIRSCPSGFPLYMDAQNKIIRGSLKVAWIGTTRVWYNRRNEAHHTFVPFLMAVCDEECYDTYYGLLAELDKLVKLLTDNTRQLGDVVTMCLHDAHQGAIRACEDYLPGVRNGRCYFHLSKNIKENKSRLGEAYDLVKRHKFFLHACPTDELYEMLSAALIEEVELIDHDAAVYLENTLDVERYGYPNIAVTSEGLPCAQVTDMVQEILEENLSSDFFVIKSLRAADDLDNDRVIEKFLRGVLLDDFSTDDALTLEFLMRTYFSFNLITLEAPLGDHRLSDDQPTREEIEAARVAAMTAGKTDNGDNAEGSAEWKDSGAPVCSSQTITDLSSGLAAFLQMSQDGTNKQNKSIPNLEALLSGTPYLRGMCHDLHPEDSLVKEVHSSCLSSGHADKIRHVLALPIKCFFRPNEDPGMMNNVFKALLRWSTTVVLIGNCKANSDSECDTLQMGPLLTHLLNCAQATSRKSFGPNGRASGPYGAIEYHNLIQERVVDLLRQGKSLPRAMLKMAKCHDDLSIRASEAAAEARSKSQSSSRSNLSAETKRRGQKQHRKGGDRREPPNKKPRGGEKGANPEATSSTKAKDHK</sequence>
<evidence type="ECO:0000313" key="3">
    <source>
        <dbReference type="Proteomes" id="UP000007800"/>
    </source>
</evidence>
<organism evidence="3">
    <name type="scientific">Perkinsus marinus (strain ATCC 50983 / TXsc)</name>
    <dbReference type="NCBI Taxonomy" id="423536"/>
    <lineage>
        <taxon>Eukaryota</taxon>
        <taxon>Sar</taxon>
        <taxon>Alveolata</taxon>
        <taxon>Perkinsozoa</taxon>
        <taxon>Perkinsea</taxon>
        <taxon>Perkinsida</taxon>
        <taxon>Perkinsidae</taxon>
        <taxon>Perkinsus</taxon>
    </lineage>
</organism>
<dbReference type="Proteomes" id="UP000007800">
    <property type="component" value="Unassembled WGS sequence"/>
</dbReference>
<proteinExistence type="predicted"/>
<dbReference type="EMBL" id="GG677774">
    <property type="protein sequence ID" value="EER10161.1"/>
    <property type="molecule type" value="Genomic_DNA"/>
</dbReference>
<name>C5KZD0_PERM5</name>
<gene>
    <name evidence="2" type="ORF">Pmar_PMAR012986</name>
</gene>
<feature type="compositionally biased region" description="Basic and acidic residues" evidence="1">
    <location>
        <begin position="833"/>
        <end position="846"/>
    </location>
</feature>
<feature type="region of interest" description="Disordered" evidence="1">
    <location>
        <begin position="800"/>
        <end position="863"/>
    </location>
</feature>
<reference evidence="2 3" key="1">
    <citation type="submission" date="2008-07" db="EMBL/GenBank/DDBJ databases">
        <authorList>
            <person name="El-Sayed N."/>
            <person name="Caler E."/>
            <person name="Inman J."/>
            <person name="Amedeo P."/>
            <person name="Hass B."/>
            <person name="Wortman J."/>
        </authorList>
    </citation>
    <scope>NUCLEOTIDE SEQUENCE [LARGE SCALE GENOMIC DNA]</scope>
    <source>
        <strain evidence="3">ATCC 50983 / TXsc</strain>
    </source>
</reference>
<accession>C5KZD0</accession>
<dbReference type="InParanoid" id="C5KZD0"/>
<keyword evidence="3" id="KW-1185">Reference proteome</keyword>
<dbReference type="AlphaFoldDB" id="C5KZD0"/>
<dbReference type="RefSeq" id="XP_002778366.1">
    <property type="nucleotide sequence ID" value="XM_002778320.1"/>
</dbReference>
<feature type="region of interest" description="Disordered" evidence="1">
    <location>
        <begin position="1"/>
        <end position="20"/>
    </location>
</feature>
<feature type="compositionally biased region" description="Low complexity" evidence="1">
    <location>
        <begin position="800"/>
        <end position="818"/>
    </location>
</feature>
<feature type="compositionally biased region" description="Basic residues" evidence="1">
    <location>
        <begin position="1"/>
        <end position="13"/>
    </location>
</feature>
<dbReference type="GeneID" id="9038636"/>
<evidence type="ECO:0000256" key="1">
    <source>
        <dbReference type="SAM" id="MobiDB-lite"/>
    </source>
</evidence>